<keyword evidence="4" id="KW-1185">Reference proteome</keyword>
<dbReference type="Pfam" id="PF07398">
    <property type="entry name" value="MDMPI_C"/>
    <property type="match status" value="1"/>
</dbReference>
<evidence type="ECO:0000259" key="1">
    <source>
        <dbReference type="Pfam" id="PF07398"/>
    </source>
</evidence>
<gene>
    <name evidence="3" type="ORF">MXD59_14200</name>
</gene>
<dbReference type="Gene3D" id="1.20.120.450">
    <property type="entry name" value="dinb family like domain"/>
    <property type="match status" value="1"/>
</dbReference>
<evidence type="ECO:0000313" key="3">
    <source>
        <dbReference type="EMBL" id="MCK9876920.1"/>
    </source>
</evidence>
<evidence type="ECO:0000313" key="4">
    <source>
        <dbReference type="Proteomes" id="UP001201873"/>
    </source>
</evidence>
<evidence type="ECO:0000259" key="2">
    <source>
        <dbReference type="Pfam" id="PF11716"/>
    </source>
</evidence>
<dbReference type="SUPFAM" id="SSF109854">
    <property type="entry name" value="DinB/YfiT-like putative metalloenzymes"/>
    <property type="match status" value="1"/>
</dbReference>
<dbReference type="EMBL" id="JALKFT010000013">
    <property type="protein sequence ID" value="MCK9876920.1"/>
    <property type="molecule type" value="Genomic_DNA"/>
</dbReference>
<proteinExistence type="predicted"/>
<dbReference type="InterPro" id="IPR034660">
    <property type="entry name" value="DinB/YfiT-like"/>
</dbReference>
<dbReference type="InterPro" id="IPR024344">
    <property type="entry name" value="MDMPI_metal-binding"/>
</dbReference>
<dbReference type="InterPro" id="IPR010872">
    <property type="entry name" value="MDMPI_C-term_domain"/>
</dbReference>
<name>A0ABT0JZE4_9ACTN</name>
<comment type="caution">
    <text evidence="3">The sequence shown here is derived from an EMBL/GenBank/DDBJ whole genome shotgun (WGS) entry which is preliminary data.</text>
</comment>
<feature type="domain" description="Mycothiol-dependent maleylpyruvate isomerase metal-binding" evidence="2">
    <location>
        <begin position="3"/>
        <end position="124"/>
    </location>
</feature>
<reference evidence="3 4" key="1">
    <citation type="submission" date="2022-04" db="EMBL/GenBank/DDBJ databases">
        <title>Genome diversity in the genus Frankia.</title>
        <authorList>
            <person name="Carlos-Shanley C."/>
            <person name="Hahn D."/>
        </authorList>
    </citation>
    <scope>NUCLEOTIDE SEQUENCE [LARGE SCALE GENOMIC DNA]</scope>
    <source>
        <strain evidence="3 4">Ag45/Mut15</strain>
    </source>
</reference>
<keyword evidence="3" id="KW-0413">Isomerase</keyword>
<protein>
    <submittedName>
        <fullName evidence="3">Maleylpyruvate isomerase N-terminal domain-containing protein</fullName>
    </submittedName>
</protein>
<dbReference type="Pfam" id="PF11716">
    <property type="entry name" value="MDMPI_N"/>
    <property type="match status" value="1"/>
</dbReference>
<organism evidence="3 4">
    <name type="scientific">Frankia umida</name>
    <dbReference type="NCBI Taxonomy" id="573489"/>
    <lineage>
        <taxon>Bacteria</taxon>
        <taxon>Bacillati</taxon>
        <taxon>Actinomycetota</taxon>
        <taxon>Actinomycetes</taxon>
        <taxon>Frankiales</taxon>
        <taxon>Frankiaceae</taxon>
        <taxon>Frankia</taxon>
    </lineage>
</organism>
<accession>A0ABT0JZE4</accession>
<dbReference type="Proteomes" id="UP001201873">
    <property type="component" value="Unassembled WGS sequence"/>
</dbReference>
<sequence>MFETLRDDEWALPCACPGWTLHTVLAHLTSGIAGITGLLPPEPPPPGLEFEAATDVQARALTARPPAELLALLRTAGPAASALFGALPPALASRQISMGTAGTYPFPSFADALTFDATCHLRWDVLAPRGPIQRDLPDVDPARLSAAVRWLAGGIPQMTTRSFRDLLTDPLTIAITGPDPLSIHIAPHAQRVEITPTSNGTGPAAGTSRATVRASAQDFVLWATGREPRQGRTEVLGDVAYADRVLEELRVY</sequence>
<dbReference type="GO" id="GO:0016853">
    <property type="term" value="F:isomerase activity"/>
    <property type="evidence" value="ECO:0007669"/>
    <property type="project" value="UniProtKB-KW"/>
</dbReference>
<feature type="domain" description="MDMPI C-terminal" evidence="1">
    <location>
        <begin position="170"/>
        <end position="243"/>
    </location>
</feature>